<dbReference type="Proteomes" id="UP000664815">
    <property type="component" value="Unassembled WGS sequence"/>
</dbReference>
<evidence type="ECO:0000313" key="4">
    <source>
        <dbReference type="Proteomes" id="UP000664815"/>
    </source>
</evidence>
<dbReference type="InterPro" id="IPR020556">
    <property type="entry name" value="Amidase_CS"/>
</dbReference>
<dbReference type="InterPro" id="IPR036928">
    <property type="entry name" value="AS_sf"/>
</dbReference>
<dbReference type="Gene3D" id="3.90.1300.10">
    <property type="entry name" value="Amidase signature (AS) domain"/>
    <property type="match status" value="1"/>
</dbReference>
<evidence type="ECO:0000259" key="2">
    <source>
        <dbReference type="Pfam" id="PF01425"/>
    </source>
</evidence>
<feature type="non-terminal residue" evidence="3">
    <location>
        <position position="172"/>
    </location>
</feature>
<dbReference type="Pfam" id="PF01425">
    <property type="entry name" value="Amidase"/>
    <property type="match status" value="1"/>
</dbReference>
<reference evidence="3" key="1">
    <citation type="submission" date="2021-02" db="EMBL/GenBank/DDBJ databases">
        <title>Thiocyanate and organic carbon inputs drive convergent selection for specific autotrophic Afipia and Thiobacillus strains within complex microbiomes.</title>
        <authorList>
            <person name="Huddy R.J."/>
            <person name="Sachdeva R."/>
            <person name="Kadzinga F."/>
            <person name="Kantor R.S."/>
            <person name="Harrison S.T.L."/>
            <person name="Banfield J.F."/>
        </authorList>
    </citation>
    <scope>NUCLEOTIDE SEQUENCE</scope>
    <source>
        <strain evidence="3">SCN18_10_11_15_R1_P_69_7</strain>
    </source>
</reference>
<gene>
    <name evidence="3" type="ORF">J0H45_04170</name>
</gene>
<dbReference type="SUPFAM" id="SSF75304">
    <property type="entry name" value="Amidase signature (AS) enzymes"/>
    <property type="match status" value="1"/>
</dbReference>
<feature type="domain" description="Amidase" evidence="2">
    <location>
        <begin position="24"/>
        <end position="170"/>
    </location>
</feature>
<dbReference type="PANTHER" id="PTHR11895:SF7">
    <property type="entry name" value="GLUTAMYL-TRNA(GLN) AMIDOTRANSFERASE SUBUNIT A, MITOCHONDRIAL"/>
    <property type="match status" value="1"/>
</dbReference>
<comment type="caution">
    <text evidence="3">The sequence shown here is derived from an EMBL/GenBank/DDBJ whole genome shotgun (WGS) entry which is preliminary data.</text>
</comment>
<dbReference type="EMBL" id="JAFKMG010000391">
    <property type="protein sequence ID" value="MBN8798545.1"/>
    <property type="molecule type" value="Genomic_DNA"/>
</dbReference>
<proteinExistence type="inferred from homology"/>
<organism evidence="3 4">
    <name type="scientific">Stenotrophomonas nitritireducens</name>
    <dbReference type="NCBI Taxonomy" id="83617"/>
    <lineage>
        <taxon>Bacteria</taxon>
        <taxon>Pseudomonadati</taxon>
        <taxon>Pseudomonadota</taxon>
        <taxon>Gammaproteobacteria</taxon>
        <taxon>Lysobacterales</taxon>
        <taxon>Lysobacteraceae</taxon>
        <taxon>Stenotrophomonas</taxon>
    </lineage>
</organism>
<dbReference type="PANTHER" id="PTHR11895">
    <property type="entry name" value="TRANSAMIDASE"/>
    <property type="match status" value="1"/>
</dbReference>
<dbReference type="InterPro" id="IPR000120">
    <property type="entry name" value="Amidase"/>
</dbReference>
<name>A0A9D8L1U3_9GAMM</name>
<evidence type="ECO:0000256" key="1">
    <source>
        <dbReference type="ARBA" id="ARBA00009199"/>
    </source>
</evidence>
<dbReference type="PROSITE" id="PS00571">
    <property type="entry name" value="AMIDASES"/>
    <property type="match status" value="1"/>
</dbReference>
<dbReference type="AlphaFoldDB" id="A0A9D8L1U3"/>
<comment type="similarity">
    <text evidence="1">Belongs to the amidase family.</text>
</comment>
<evidence type="ECO:0000313" key="3">
    <source>
        <dbReference type="EMBL" id="MBN8798545.1"/>
    </source>
</evidence>
<dbReference type="InterPro" id="IPR023631">
    <property type="entry name" value="Amidase_dom"/>
</dbReference>
<accession>A0A9D8L1U3</accession>
<dbReference type="GO" id="GO:0003824">
    <property type="term" value="F:catalytic activity"/>
    <property type="evidence" value="ECO:0007669"/>
    <property type="project" value="InterPro"/>
</dbReference>
<protein>
    <recommendedName>
        <fullName evidence="2">Amidase domain-containing protein</fullName>
    </recommendedName>
</protein>
<sequence length="172" mass="17477">MPLSRARPSLAPSTSGAWPIRASASTAGIRTTIGSAINRDNVPDFDGAAAANLKRAGAIVFAKSNTPAFAAYGNTENLLAAPCRNPLRLTDTPGGSSGGAAASVAAGIGPVAHGTDGGGSVRMPAALCGLVGFKPSYGRIPYWPRADLWEGRAHHGVLSRTLEDAVLTMRGL</sequence>